<evidence type="ECO:0000259" key="2">
    <source>
        <dbReference type="Pfam" id="PF16344"/>
    </source>
</evidence>
<dbReference type="OrthoDB" id="645173at2"/>
<dbReference type="Proteomes" id="UP000245880">
    <property type="component" value="Unassembled WGS sequence"/>
</dbReference>
<feature type="domain" description="Protein FecR C-terminal" evidence="2">
    <location>
        <begin position="278"/>
        <end position="345"/>
    </location>
</feature>
<dbReference type="Gene3D" id="2.60.120.1440">
    <property type="match status" value="1"/>
</dbReference>
<dbReference type="RefSeq" id="WP_109674546.1">
    <property type="nucleotide sequence ID" value="NZ_QGDT01000005.1"/>
</dbReference>
<dbReference type="AlphaFoldDB" id="A0A316AJU7"/>
<dbReference type="EMBL" id="QGDT01000005">
    <property type="protein sequence ID" value="PWJ57936.1"/>
    <property type="molecule type" value="Genomic_DNA"/>
</dbReference>
<dbReference type="Gene3D" id="3.55.50.30">
    <property type="match status" value="1"/>
</dbReference>
<name>A0A316AJU7_9BACT</name>
<proteinExistence type="predicted"/>
<organism evidence="3 4">
    <name type="scientific">Dyadobacter jejuensis</name>
    <dbReference type="NCBI Taxonomy" id="1082580"/>
    <lineage>
        <taxon>Bacteria</taxon>
        <taxon>Pseudomonadati</taxon>
        <taxon>Bacteroidota</taxon>
        <taxon>Cytophagia</taxon>
        <taxon>Cytophagales</taxon>
        <taxon>Spirosomataceae</taxon>
        <taxon>Dyadobacter</taxon>
    </lineage>
</organism>
<dbReference type="PANTHER" id="PTHR30273:SF2">
    <property type="entry name" value="PROTEIN FECR"/>
    <property type="match status" value="1"/>
</dbReference>
<keyword evidence="4" id="KW-1185">Reference proteome</keyword>
<feature type="domain" description="FecR protein" evidence="1">
    <location>
        <begin position="133"/>
        <end position="218"/>
    </location>
</feature>
<dbReference type="InterPro" id="IPR012373">
    <property type="entry name" value="Ferrdict_sens_TM"/>
</dbReference>
<dbReference type="PANTHER" id="PTHR30273">
    <property type="entry name" value="PERIPLASMIC SIGNAL SENSOR AND SIGMA FACTOR ACTIVATOR FECR-RELATED"/>
    <property type="match status" value="1"/>
</dbReference>
<dbReference type="GO" id="GO:0016989">
    <property type="term" value="F:sigma factor antagonist activity"/>
    <property type="evidence" value="ECO:0007669"/>
    <property type="project" value="TreeGrafter"/>
</dbReference>
<dbReference type="Pfam" id="PF04773">
    <property type="entry name" value="FecR"/>
    <property type="match status" value="1"/>
</dbReference>
<dbReference type="PIRSF" id="PIRSF018266">
    <property type="entry name" value="FecR"/>
    <property type="match status" value="1"/>
</dbReference>
<accession>A0A316AJU7</accession>
<evidence type="ECO:0000259" key="1">
    <source>
        <dbReference type="Pfam" id="PF04773"/>
    </source>
</evidence>
<gene>
    <name evidence="3" type="ORF">CLV98_105116</name>
</gene>
<dbReference type="InterPro" id="IPR006860">
    <property type="entry name" value="FecR"/>
</dbReference>
<protein>
    <submittedName>
        <fullName evidence="3">Uncharacterized protein DUF4974</fullName>
    </submittedName>
</protein>
<evidence type="ECO:0000313" key="4">
    <source>
        <dbReference type="Proteomes" id="UP000245880"/>
    </source>
</evidence>
<dbReference type="InterPro" id="IPR032508">
    <property type="entry name" value="FecR_C"/>
</dbReference>
<reference evidence="3 4" key="1">
    <citation type="submission" date="2018-03" db="EMBL/GenBank/DDBJ databases">
        <title>Genomic Encyclopedia of Archaeal and Bacterial Type Strains, Phase II (KMG-II): from individual species to whole genera.</title>
        <authorList>
            <person name="Goeker M."/>
        </authorList>
    </citation>
    <scope>NUCLEOTIDE SEQUENCE [LARGE SCALE GENOMIC DNA]</scope>
    <source>
        <strain evidence="3 4">DSM 100346</strain>
    </source>
</reference>
<comment type="caution">
    <text evidence="3">The sequence shown here is derived from an EMBL/GenBank/DDBJ whole genome shotgun (WGS) entry which is preliminary data.</text>
</comment>
<sequence>MKENKKKGFLEVLQNYINNSLSGSDKKAMDIWYDSLGNPEEESLQASQKQQLEQKLWNKIEQAKSSESLSESVIPFWHQSFFKIATAASVLLVLGFLYLISDYRKVHNFPVKGVAQEEIISLNKVTNTHHTPKKINLEDGSLVELEEGASLYYPKSFDASTRMVYLEGDGFFDISKDPQRPFIVYSGDIVTKVLGTSFTIKKDKNSGKMEVAVITGKVIVEPSDRTSRDFKAQAGGVVLTPNERVTILPDRAEYIAGLVEKPALLDQNEPSLRSVDAFVFAEATLSDIVAKLENAYGVEIKVENAAILNCTITADLTTESLFTKLDILNALLNSDSKIKGKTIVISGGECKPFQPKK</sequence>
<evidence type="ECO:0000313" key="3">
    <source>
        <dbReference type="EMBL" id="PWJ57936.1"/>
    </source>
</evidence>
<dbReference type="Pfam" id="PF16344">
    <property type="entry name" value="FecR_C"/>
    <property type="match status" value="1"/>
</dbReference>